<reference evidence="1 2" key="1">
    <citation type="journal article" date="2020" name="Microorganisms">
        <title>Reliable Identification of Environmental Pseudomonas Isolates Using the rpoD Gene.</title>
        <authorList>
            <consortium name="The Broad Institute Genome Sequencing Platform"/>
            <person name="Girard L."/>
            <person name="Lood C."/>
            <person name="Rokni-Zadeh H."/>
            <person name="van Noort V."/>
            <person name="Lavigne R."/>
            <person name="De Mot R."/>
        </authorList>
    </citation>
    <scope>NUCLEOTIDE SEQUENCE [LARGE SCALE GENOMIC DNA]</scope>
    <source>
        <strain evidence="1 2">RW1P2</strain>
    </source>
</reference>
<comment type="caution">
    <text evidence="1">The sequence shown here is derived from an EMBL/GenBank/DDBJ whole genome shotgun (WGS) entry which is preliminary data.</text>
</comment>
<sequence length="84" mass="9243">MSGFLFGAECVEDVCAFLMVVSSKLRIKSFQFSQGEFFSDLEGEIDVDSTLAELVELALKVDDGHAIVESLRRRGYAGGKVTYI</sequence>
<dbReference type="Proteomes" id="UP000624243">
    <property type="component" value="Unassembled WGS sequence"/>
</dbReference>
<accession>A0ACC5UHB4</accession>
<organism evidence="1 2">
    <name type="scientific">Pseudomonas kurunegalensis</name>
    <dbReference type="NCBI Taxonomy" id="485880"/>
    <lineage>
        <taxon>Bacteria</taxon>
        <taxon>Pseudomonadati</taxon>
        <taxon>Pseudomonadota</taxon>
        <taxon>Gammaproteobacteria</taxon>
        <taxon>Pseudomonadales</taxon>
        <taxon>Pseudomonadaceae</taxon>
        <taxon>Pseudomonas</taxon>
    </lineage>
</organism>
<proteinExistence type="predicted"/>
<name>A0ACC5UHB4_9PSED</name>
<evidence type="ECO:0000313" key="2">
    <source>
        <dbReference type="Proteomes" id="UP000624243"/>
    </source>
</evidence>
<evidence type="ECO:0000313" key="1">
    <source>
        <dbReference type="EMBL" id="MBV4513791.1"/>
    </source>
</evidence>
<dbReference type="EMBL" id="JABWSB020000001">
    <property type="protein sequence ID" value="MBV4513791.1"/>
    <property type="molecule type" value="Genomic_DNA"/>
</dbReference>
<keyword evidence="2" id="KW-1185">Reference proteome</keyword>
<protein>
    <submittedName>
        <fullName evidence="1">Uncharacterized protein</fullName>
    </submittedName>
</protein>
<gene>
    <name evidence="1" type="ORF">HU758_001020</name>
</gene>